<comment type="caution">
    <text evidence="2">The sequence shown here is derived from an EMBL/GenBank/DDBJ whole genome shotgun (WGS) entry which is preliminary data.</text>
</comment>
<accession>A0AA41RBW6</accession>
<sequence length="184" mass="19608">MATEDHAPALRQGLAALCRRLQTQGPASGEQMMAAAEELLQLRQRMGGKGLWRRPPRLLTATLDDAIGQGLALIERFAAAIGMVVTPLGLRRPPDAIVHACHDYRPAFLGLTVLWLDSEADLALVARQLPSETRLIAGGPAFRYDPDLATRCGVHHVAADAAGFMAFMLAHSEGEADGHVGSGV</sequence>
<dbReference type="AlphaFoldDB" id="A0AA41RBW6"/>
<dbReference type="InterPro" id="IPR036724">
    <property type="entry name" value="Cobalamin-bd_sf"/>
</dbReference>
<dbReference type="EMBL" id="JALJRB010000023">
    <property type="protein sequence ID" value="MCJ8502298.1"/>
    <property type="molecule type" value="Genomic_DNA"/>
</dbReference>
<gene>
    <name evidence="2" type="ORF">MRX98_17065</name>
</gene>
<evidence type="ECO:0000259" key="1">
    <source>
        <dbReference type="PROSITE" id="PS51332"/>
    </source>
</evidence>
<feature type="domain" description="B12-binding" evidence="1">
    <location>
        <begin position="54"/>
        <end position="179"/>
    </location>
</feature>
<dbReference type="GO" id="GO:0031419">
    <property type="term" value="F:cobalamin binding"/>
    <property type="evidence" value="ECO:0007669"/>
    <property type="project" value="InterPro"/>
</dbReference>
<proteinExistence type="predicted"/>
<evidence type="ECO:0000313" key="2">
    <source>
        <dbReference type="EMBL" id="MCJ8502298.1"/>
    </source>
</evidence>
<reference evidence="2" key="1">
    <citation type="submission" date="2022-04" db="EMBL/GenBank/DDBJ databases">
        <title>Desulfatitalea alkaliphila sp. nov., a novel anaerobic sulfate-reducing bacterium isolated from terrestrial mud volcano, Taman Peninsula, Russia.</title>
        <authorList>
            <person name="Khomyakova M.A."/>
            <person name="Merkel A.Y."/>
            <person name="Slobodkin A.I."/>
        </authorList>
    </citation>
    <scope>NUCLEOTIDE SEQUENCE</scope>
    <source>
        <strain evidence="2">M08but</strain>
    </source>
</reference>
<dbReference type="Proteomes" id="UP001165427">
    <property type="component" value="Unassembled WGS sequence"/>
</dbReference>
<organism evidence="2 3">
    <name type="scientific">Desulfatitalea alkaliphila</name>
    <dbReference type="NCBI Taxonomy" id="2929485"/>
    <lineage>
        <taxon>Bacteria</taxon>
        <taxon>Pseudomonadati</taxon>
        <taxon>Thermodesulfobacteriota</taxon>
        <taxon>Desulfobacteria</taxon>
        <taxon>Desulfobacterales</taxon>
        <taxon>Desulfosarcinaceae</taxon>
        <taxon>Desulfatitalea</taxon>
    </lineage>
</organism>
<keyword evidence="3" id="KW-1185">Reference proteome</keyword>
<dbReference type="Gene3D" id="3.40.50.280">
    <property type="entry name" value="Cobalamin-binding domain"/>
    <property type="match status" value="1"/>
</dbReference>
<dbReference type="PROSITE" id="PS51332">
    <property type="entry name" value="B12_BINDING"/>
    <property type="match status" value="1"/>
</dbReference>
<dbReference type="InterPro" id="IPR006158">
    <property type="entry name" value="Cobalamin-bd"/>
</dbReference>
<dbReference type="CDD" id="cd02065">
    <property type="entry name" value="B12-binding_like"/>
    <property type="match status" value="1"/>
</dbReference>
<protein>
    <recommendedName>
        <fullName evidence="1">B12-binding domain-containing protein</fullName>
    </recommendedName>
</protein>
<evidence type="ECO:0000313" key="3">
    <source>
        <dbReference type="Proteomes" id="UP001165427"/>
    </source>
</evidence>
<dbReference type="GO" id="GO:0046872">
    <property type="term" value="F:metal ion binding"/>
    <property type="evidence" value="ECO:0007669"/>
    <property type="project" value="InterPro"/>
</dbReference>
<dbReference type="RefSeq" id="WP_246912839.1">
    <property type="nucleotide sequence ID" value="NZ_JALJRB010000023.1"/>
</dbReference>
<dbReference type="SUPFAM" id="SSF52242">
    <property type="entry name" value="Cobalamin (vitamin B12)-binding domain"/>
    <property type="match status" value="1"/>
</dbReference>
<name>A0AA41RBW6_9BACT</name>